<dbReference type="InterPro" id="IPR036056">
    <property type="entry name" value="Fibrinogen-like_C"/>
</dbReference>
<gene>
    <name evidence="5" type="ORF">LSH36_354g02016</name>
</gene>
<dbReference type="AlphaFoldDB" id="A0AAD9JEJ6"/>
<dbReference type="PANTHER" id="PTHR47221:SF7">
    <property type="entry name" value="FIBRINOGEN BETA CHAIN"/>
    <property type="match status" value="1"/>
</dbReference>
<dbReference type="InterPro" id="IPR002181">
    <property type="entry name" value="Fibrinogen_a/b/g_C_dom"/>
</dbReference>
<keyword evidence="2" id="KW-0964">Secreted</keyword>
<dbReference type="EMBL" id="JAODUP010000354">
    <property type="protein sequence ID" value="KAK2151698.1"/>
    <property type="molecule type" value="Genomic_DNA"/>
</dbReference>
<evidence type="ECO:0000256" key="2">
    <source>
        <dbReference type="ARBA" id="ARBA00022525"/>
    </source>
</evidence>
<dbReference type="Proteomes" id="UP001208570">
    <property type="component" value="Unassembled WGS sequence"/>
</dbReference>
<feature type="domain" description="Fibrinogen C-terminal" evidence="4">
    <location>
        <begin position="1"/>
        <end position="109"/>
    </location>
</feature>
<dbReference type="GO" id="GO:0034116">
    <property type="term" value="P:positive regulation of heterotypic cell-cell adhesion"/>
    <property type="evidence" value="ECO:0007669"/>
    <property type="project" value="TreeGrafter"/>
</dbReference>
<dbReference type="PANTHER" id="PTHR47221">
    <property type="entry name" value="FIBRINOGEN ALPHA CHAIN"/>
    <property type="match status" value="1"/>
</dbReference>
<accession>A0AAD9JEJ6</accession>
<dbReference type="InterPro" id="IPR014716">
    <property type="entry name" value="Fibrinogen_a/b/g_C_1"/>
</dbReference>
<reference evidence="5" key="1">
    <citation type="journal article" date="2023" name="Mol. Biol. Evol.">
        <title>Third-Generation Sequencing Reveals the Adaptive Role of the Epigenome in Three Deep-Sea Polychaetes.</title>
        <authorList>
            <person name="Perez M."/>
            <person name="Aroh O."/>
            <person name="Sun Y."/>
            <person name="Lan Y."/>
            <person name="Juniper S.K."/>
            <person name="Young C.R."/>
            <person name="Angers B."/>
            <person name="Qian P.Y."/>
        </authorList>
    </citation>
    <scope>NUCLEOTIDE SEQUENCE</scope>
    <source>
        <strain evidence="5">P08H-3</strain>
    </source>
</reference>
<dbReference type="GO" id="GO:0005201">
    <property type="term" value="F:extracellular matrix structural constituent"/>
    <property type="evidence" value="ECO:0007669"/>
    <property type="project" value="TreeGrafter"/>
</dbReference>
<dbReference type="SMART" id="SM00186">
    <property type="entry name" value="FBG"/>
    <property type="match status" value="1"/>
</dbReference>
<dbReference type="InterPro" id="IPR037579">
    <property type="entry name" value="FIB_ANG-like"/>
</dbReference>
<keyword evidence="6" id="KW-1185">Reference proteome</keyword>
<evidence type="ECO:0000313" key="6">
    <source>
        <dbReference type="Proteomes" id="UP001208570"/>
    </source>
</evidence>
<proteinExistence type="predicted"/>
<evidence type="ECO:0000256" key="1">
    <source>
        <dbReference type="ARBA" id="ARBA00004613"/>
    </source>
</evidence>
<dbReference type="Gene3D" id="3.90.215.10">
    <property type="entry name" value="Gamma Fibrinogen, chain A, domain 1"/>
    <property type="match status" value="1"/>
</dbReference>
<dbReference type="PROSITE" id="PS51406">
    <property type="entry name" value="FIBRINOGEN_C_2"/>
    <property type="match status" value="1"/>
</dbReference>
<dbReference type="InterPro" id="IPR020837">
    <property type="entry name" value="Fibrinogen_CS"/>
</dbReference>
<organism evidence="5 6">
    <name type="scientific">Paralvinella palmiformis</name>
    <dbReference type="NCBI Taxonomy" id="53620"/>
    <lineage>
        <taxon>Eukaryota</taxon>
        <taxon>Metazoa</taxon>
        <taxon>Spiralia</taxon>
        <taxon>Lophotrochozoa</taxon>
        <taxon>Annelida</taxon>
        <taxon>Polychaeta</taxon>
        <taxon>Sedentaria</taxon>
        <taxon>Canalipalpata</taxon>
        <taxon>Terebellida</taxon>
        <taxon>Terebelliformia</taxon>
        <taxon>Alvinellidae</taxon>
        <taxon>Paralvinella</taxon>
    </lineage>
</organism>
<dbReference type="SUPFAM" id="SSF56496">
    <property type="entry name" value="Fibrinogen C-terminal domain-like"/>
    <property type="match status" value="1"/>
</dbReference>
<keyword evidence="3" id="KW-1015">Disulfide bond</keyword>
<dbReference type="Pfam" id="PF00147">
    <property type="entry name" value="Fibrinogen_C"/>
    <property type="match status" value="1"/>
</dbReference>
<dbReference type="GO" id="GO:0030674">
    <property type="term" value="F:protein-macromolecule adaptor activity"/>
    <property type="evidence" value="ECO:0007669"/>
    <property type="project" value="TreeGrafter"/>
</dbReference>
<protein>
    <recommendedName>
        <fullName evidence="4">Fibrinogen C-terminal domain-containing protein</fullName>
    </recommendedName>
</protein>
<dbReference type="GO" id="GO:0005577">
    <property type="term" value="C:fibrinogen complex"/>
    <property type="evidence" value="ECO:0007669"/>
    <property type="project" value="TreeGrafter"/>
</dbReference>
<dbReference type="PROSITE" id="PS00514">
    <property type="entry name" value="FIBRINOGEN_C_1"/>
    <property type="match status" value="1"/>
</dbReference>
<comment type="subcellular location">
    <subcellularLocation>
        <location evidence="1">Secreted</location>
    </subcellularLocation>
</comment>
<comment type="caution">
    <text evidence="5">The sequence shown here is derived from an EMBL/GenBank/DDBJ whole genome shotgun (WGS) entry which is preliminary data.</text>
</comment>
<evidence type="ECO:0000259" key="4">
    <source>
        <dbReference type="PROSITE" id="PS51406"/>
    </source>
</evidence>
<evidence type="ECO:0000256" key="3">
    <source>
        <dbReference type="ARBA" id="ARBA00023157"/>
    </source>
</evidence>
<evidence type="ECO:0000313" key="5">
    <source>
        <dbReference type="EMBL" id="KAK2151698.1"/>
    </source>
</evidence>
<sequence>MMYDYIHVGEENTNYRLLLGRANGQLIDDMAFSNNSQFATWDRPDYYSCATHQLAGWWYNYCAYALLNGVYHYGGKYTPTGSFYNGIYWKDWHGYDYSLKTVTMSLRNR</sequence>
<name>A0AAD9JEJ6_9ANNE</name>